<keyword evidence="9" id="KW-0812">Transmembrane</keyword>
<feature type="region of interest" description="Disordered" evidence="8">
    <location>
        <begin position="130"/>
        <end position="169"/>
    </location>
</feature>
<dbReference type="InterPro" id="IPR041171">
    <property type="entry name" value="SDR_Ig"/>
</dbReference>
<evidence type="ECO:0000256" key="8">
    <source>
        <dbReference type="SAM" id="MobiDB-lite"/>
    </source>
</evidence>
<dbReference type="NCBIfam" id="TIGR01167">
    <property type="entry name" value="LPXTG_anchor"/>
    <property type="match status" value="1"/>
</dbReference>
<evidence type="ECO:0000256" key="6">
    <source>
        <dbReference type="ARBA" id="ARBA00022737"/>
    </source>
</evidence>
<feature type="compositionally biased region" description="Polar residues" evidence="8">
    <location>
        <begin position="966"/>
        <end position="976"/>
    </location>
</feature>
<keyword evidence="9" id="KW-0472">Membrane</keyword>
<dbReference type="InterPro" id="IPR011266">
    <property type="entry name" value="Adhesin_Fg-bd_dom_2"/>
</dbReference>
<feature type="domain" description="Gram-positive cocci surface proteins LPxTG" evidence="10">
    <location>
        <begin position="985"/>
        <end position="1021"/>
    </location>
</feature>
<keyword evidence="7" id="KW-0572">Peptidoglycan-anchor</keyword>
<evidence type="ECO:0000256" key="5">
    <source>
        <dbReference type="ARBA" id="ARBA00022729"/>
    </source>
</evidence>
<dbReference type="Pfam" id="PF10425">
    <property type="entry name" value="SdrG_C_C"/>
    <property type="match status" value="1"/>
</dbReference>
<comment type="similarity">
    <text evidence="2">Belongs to the serine-aspartate repeat-containing protein (SDr) family.</text>
</comment>
<dbReference type="InterPro" id="IPR005877">
    <property type="entry name" value="YSIRK_signal_dom"/>
</dbReference>
<gene>
    <name evidence="11" type="ORF">DD924_06505</name>
</gene>
<keyword evidence="5" id="KW-0732">Signal</keyword>
<evidence type="ECO:0000256" key="9">
    <source>
        <dbReference type="SAM" id="Phobius"/>
    </source>
</evidence>
<feature type="compositionally biased region" description="Polar residues" evidence="8">
    <location>
        <begin position="940"/>
        <end position="954"/>
    </location>
</feature>
<evidence type="ECO:0000259" key="10">
    <source>
        <dbReference type="PROSITE" id="PS50847"/>
    </source>
</evidence>
<dbReference type="EMBL" id="QEIV01000548">
    <property type="protein sequence ID" value="PWZ98727.1"/>
    <property type="molecule type" value="Genomic_DNA"/>
</dbReference>
<dbReference type="AlphaFoldDB" id="A0A317ZB87"/>
<evidence type="ECO:0000256" key="3">
    <source>
        <dbReference type="ARBA" id="ARBA00022512"/>
    </source>
</evidence>
<dbReference type="SUPFAM" id="SSF117074">
    <property type="entry name" value="Hypothetical protein PA1324"/>
    <property type="match status" value="3"/>
</dbReference>
<comment type="caution">
    <text evidence="11">The sequence shown here is derived from an EMBL/GenBank/DDBJ whole genome shotgun (WGS) entry which is preliminary data.</text>
</comment>
<feature type="region of interest" description="Disordered" evidence="8">
    <location>
        <begin position="70"/>
        <end position="102"/>
    </location>
</feature>
<dbReference type="Pfam" id="PF17961">
    <property type="entry name" value="Big_8"/>
    <property type="match status" value="1"/>
</dbReference>
<proteinExistence type="inferred from homology"/>
<dbReference type="Gene3D" id="2.60.40.1290">
    <property type="match status" value="1"/>
</dbReference>
<keyword evidence="6" id="KW-0677">Repeat</keyword>
<dbReference type="PROSITE" id="PS50847">
    <property type="entry name" value="GRAM_POS_ANCHORING"/>
    <property type="match status" value="1"/>
</dbReference>
<dbReference type="Pfam" id="PF17210">
    <property type="entry name" value="SdrD_B"/>
    <property type="match status" value="3"/>
</dbReference>
<evidence type="ECO:0000313" key="12">
    <source>
        <dbReference type="Proteomes" id="UP000246351"/>
    </source>
</evidence>
<dbReference type="RefSeq" id="WP_051144716.1">
    <property type="nucleotide sequence ID" value="NZ_BAAFIN010000005.1"/>
</dbReference>
<dbReference type="Gene3D" id="2.60.40.10">
    <property type="entry name" value="Immunoglobulins"/>
    <property type="match status" value="3"/>
</dbReference>
<feature type="transmembrane region" description="Helical" evidence="9">
    <location>
        <begin position="996"/>
        <end position="1013"/>
    </location>
</feature>
<comment type="subcellular location">
    <subcellularLocation>
        <location evidence="1">Secreted</location>
        <location evidence="1">Cell wall</location>
        <topology evidence="1">Peptidoglycan-anchor</topology>
    </subcellularLocation>
</comment>
<dbReference type="PANTHER" id="PTHR23303:SF15">
    <property type="entry name" value="COLOSSIN-A"/>
    <property type="match status" value="1"/>
</dbReference>
<name>A0A317ZB87_STAPS</name>
<dbReference type="Pfam" id="PF04650">
    <property type="entry name" value="YSIRK_signal"/>
    <property type="match status" value="1"/>
</dbReference>
<keyword evidence="9" id="KW-1133">Transmembrane helix</keyword>
<feature type="compositionally biased region" description="Polar residues" evidence="8">
    <location>
        <begin position="70"/>
        <end position="91"/>
    </location>
</feature>
<dbReference type="InterPro" id="IPR033764">
    <property type="entry name" value="Sdr_B"/>
</dbReference>
<feature type="region of interest" description="Disordered" evidence="8">
    <location>
        <begin position="585"/>
        <end position="610"/>
    </location>
</feature>
<organism evidence="11 12">
    <name type="scientific">Staphylococcus pseudintermedius</name>
    <dbReference type="NCBI Taxonomy" id="283734"/>
    <lineage>
        <taxon>Bacteria</taxon>
        <taxon>Bacillati</taxon>
        <taxon>Bacillota</taxon>
        <taxon>Bacilli</taxon>
        <taxon>Bacillales</taxon>
        <taxon>Staphylococcaceae</taxon>
        <taxon>Staphylococcus</taxon>
        <taxon>Staphylococcus intermedius group</taxon>
    </lineage>
</organism>
<sequence length="1021" mass="111317">MNNKISALLTNKHSKYSIRKRTVGTASLLIGATLVFGIHAEDAKAAENTEATDAPKVDNHQVINDEQLTTPATEASATEISAPEVQSSPSGETKVAPTAEETTIDTHSETNEIETTPDAKEKLVEVAQVTPVKAPVEEDISRKQEDEKQPTSSEVEKAHTAAVSQPRSLKRAIPVAGNTTSEVNRLDRVNQNVNDLIKSDTSLTVIDADKNGTIVPAQDYIAWKSLISVDDKVNSGDHFTIKYSDTIQMYGLNPVDIRNIGDVVDRNNGETIATAVHDTTNKVITYTFTDYVDRFNSVKMNMDYSIYMDSAQIPQSKTGIEFGITVGNDTTTATADINYPQYKVVDKNSIGSAFTETVSNKGNQDDPGYYIQTIYVNPLNESLKGTKLNVQAYHPKYPNNVGQINQDVTNLKIYQVPKGYTLNQGYDINTKELNDVTETFQSKIVYGKDDMVTIDLGDITTPFVVVVNSKFEYTDSENPTLVQMATLTSANNRSAQVGNALGFTNNASGGIGKEVYKVGNYVWHDSNQNGIQELGEEGVGGVTVEVFDTATNTKVGQAVTNADGSYLITNIPNGTYRVEFSNIPDQYKVSPSNQGGDDQKDSNGLSSTITVNGKDNLSADLGIYKPTYKIGDYVWYDGTSAETDGIQNNHAAEHPIQDVIVKLYDETGTKLLQETKTNREGYYEFAGLEPNRYVVEFTNPEGYKPVKPNQGTTATDSNITESSNRVNVTIVDKDDLTIDAGYFNEVEPPKEERFNLGDKVWEDLNKDGIQNENEPGIKGVKVTLTKEDGSTVETTTDENGNYKFTELPNGKYKVVFETPEGYAATKVNVGDTALDSDGQTVEVVIDNKDDMTIDSGFHKPTPEVPEQPGEPETPTPEVPEQPGEPETPTPEVPEQPGEPEVPTPDMPEQPGEPEVPTPDMPEQPGEPEAPTPDMPEQPSEPKTPTPVLSEQPSHPSHKAITRPVSVGTQVDQTSHPTSKRKKQALPETGQSSTNEAPLLGGLLAVLGALFVVGRRKKQKNQ</sequence>
<dbReference type="InterPro" id="IPR008966">
    <property type="entry name" value="Adhesion_dom_sf"/>
</dbReference>
<feature type="compositionally biased region" description="Basic and acidic residues" evidence="8">
    <location>
        <begin position="135"/>
        <end position="159"/>
    </location>
</feature>
<dbReference type="InterPro" id="IPR011252">
    <property type="entry name" value="Fibrogen-bd_dom1"/>
</dbReference>
<evidence type="ECO:0000256" key="7">
    <source>
        <dbReference type="ARBA" id="ARBA00023088"/>
    </source>
</evidence>
<protein>
    <submittedName>
        <fullName evidence="11">YSIRK signal domain/LPXTG anchor domain surface protein</fullName>
    </submittedName>
</protein>
<evidence type="ECO:0000256" key="2">
    <source>
        <dbReference type="ARBA" id="ARBA00007257"/>
    </source>
</evidence>
<accession>A0A317ZB87</accession>
<feature type="compositionally biased region" description="Polar residues" evidence="8">
    <location>
        <begin position="589"/>
        <end position="610"/>
    </location>
</feature>
<keyword evidence="3" id="KW-0134">Cell wall</keyword>
<dbReference type="InterPro" id="IPR051417">
    <property type="entry name" value="SDr/BOS_complex"/>
</dbReference>
<evidence type="ECO:0000256" key="4">
    <source>
        <dbReference type="ARBA" id="ARBA00022525"/>
    </source>
</evidence>
<dbReference type="PANTHER" id="PTHR23303">
    <property type="entry name" value="CARBOXYPEPTIDASE REGULATORY REGION-CONTAINING"/>
    <property type="match status" value="1"/>
</dbReference>
<feature type="region of interest" description="Disordered" evidence="8">
    <location>
        <begin position="851"/>
        <end position="995"/>
    </location>
</feature>
<evidence type="ECO:0000256" key="1">
    <source>
        <dbReference type="ARBA" id="ARBA00004168"/>
    </source>
</evidence>
<dbReference type="Proteomes" id="UP000246351">
    <property type="component" value="Unassembled WGS sequence"/>
</dbReference>
<evidence type="ECO:0000313" key="11">
    <source>
        <dbReference type="EMBL" id="PWZ98727.1"/>
    </source>
</evidence>
<feature type="compositionally biased region" description="Basic and acidic residues" evidence="8">
    <location>
        <begin position="851"/>
        <end position="861"/>
    </location>
</feature>
<dbReference type="GO" id="GO:0007155">
    <property type="term" value="P:cell adhesion"/>
    <property type="evidence" value="ECO:0007669"/>
    <property type="project" value="InterPro"/>
</dbReference>
<dbReference type="Pfam" id="PF00746">
    <property type="entry name" value="Gram_pos_anchor"/>
    <property type="match status" value="1"/>
</dbReference>
<reference evidence="11 12" key="1">
    <citation type="journal article" date="2018" name="Vet. Microbiol.">
        <title>Clonal diversity and geographic distribution of methicillin-resistant Staphylococcus pseudintermedius from Australian animals: Discovery of novel sequence types.</title>
        <authorList>
            <person name="Worthing K.A."/>
            <person name="Abraham S."/>
            <person name="Coombs G.W."/>
            <person name="Pang S."/>
            <person name="Saputra S."/>
            <person name="Jordan D."/>
            <person name="Trott D.J."/>
            <person name="Norris J.M."/>
        </authorList>
    </citation>
    <scope>NUCLEOTIDE SEQUENCE [LARGE SCALE GENOMIC DNA]</scope>
    <source>
        <strain evidence="11 12">ST71 3</strain>
    </source>
</reference>
<dbReference type="SUPFAM" id="SSF49401">
    <property type="entry name" value="Bacterial adhesins"/>
    <property type="match status" value="2"/>
</dbReference>
<dbReference type="Gene3D" id="2.60.40.1280">
    <property type="match status" value="1"/>
</dbReference>
<keyword evidence="4" id="KW-0964">Secreted</keyword>
<dbReference type="InterPro" id="IPR013783">
    <property type="entry name" value="Ig-like_fold"/>
</dbReference>
<dbReference type="InterPro" id="IPR019931">
    <property type="entry name" value="LPXTG_anchor"/>
</dbReference>
<dbReference type="NCBIfam" id="TIGR01168">
    <property type="entry name" value="YSIRK_signal"/>
    <property type="match status" value="1"/>
</dbReference>